<keyword evidence="1" id="KW-0863">Zinc-finger</keyword>
<feature type="domain" description="C2H2-type" evidence="3">
    <location>
        <begin position="469"/>
        <end position="497"/>
    </location>
</feature>
<reference evidence="4 5" key="1">
    <citation type="submission" date="2015-12" db="EMBL/GenBank/DDBJ databases">
        <title>The genome of Folsomia candida.</title>
        <authorList>
            <person name="Faddeeva A."/>
            <person name="Derks M.F."/>
            <person name="Anvar Y."/>
            <person name="Smit S."/>
            <person name="Van Straalen N."/>
            <person name="Roelofs D."/>
        </authorList>
    </citation>
    <scope>NUCLEOTIDE SEQUENCE [LARGE SCALE GENOMIC DNA]</scope>
    <source>
        <strain evidence="4 5">VU population</strain>
        <tissue evidence="4">Whole body</tissue>
    </source>
</reference>
<protein>
    <recommendedName>
        <fullName evidence="3">C2H2-type domain-containing protein</fullName>
    </recommendedName>
</protein>
<evidence type="ECO:0000256" key="1">
    <source>
        <dbReference type="PROSITE-ProRule" id="PRU00042"/>
    </source>
</evidence>
<organism evidence="4 5">
    <name type="scientific">Folsomia candida</name>
    <name type="common">Springtail</name>
    <dbReference type="NCBI Taxonomy" id="158441"/>
    <lineage>
        <taxon>Eukaryota</taxon>
        <taxon>Metazoa</taxon>
        <taxon>Ecdysozoa</taxon>
        <taxon>Arthropoda</taxon>
        <taxon>Hexapoda</taxon>
        <taxon>Collembola</taxon>
        <taxon>Entomobryomorpha</taxon>
        <taxon>Isotomoidea</taxon>
        <taxon>Isotomidae</taxon>
        <taxon>Proisotominae</taxon>
        <taxon>Folsomia</taxon>
    </lineage>
</organism>
<dbReference type="Proteomes" id="UP000198287">
    <property type="component" value="Unassembled WGS sequence"/>
</dbReference>
<evidence type="ECO:0000256" key="2">
    <source>
        <dbReference type="SAM" id="MobiDB-lite"/>
    </source>
</evidence>
<keyword evidence="5" id="KW-1185">Reference proteome</keyword>
<keyword evidence="1" id="KW-0479">Metal-binding</keyword>
<name>A0A226EBP3_FOLCA</name>
<accession>A0A226EBP3</accession>
<comment type="caution">
    <text evidence="4">The sequence shown here is derived from an EMBL/GenBank/DDBJ whole genome shotgun (WGS) entry which is preliminary data.</text>
</comment>
<dbReference type="GO" id="GO:0008270">
    <property type="term" value="F:zinc ion binding"/>
    <property type="evidence" value="ECO:0007669"/>
    <property type="project" value="UniProtKB-KW"/>
</dbReference>
<evidence type="ECO:0000313" key="4">
    <source>
        <dbReference type="EMBL" id="OXA55052.1"/>
    </source>
</evidence>
<dbReference type="InterPro" id="IPR013087">
    <property type="entry name" value="Znf_C2H2_type"/>
</dbReference>
<evidence type="ECO:0000259" key="3">
    <source>
        <dbReference type="PROSITE" id="PS50157"/>
    </source>
</evidence>
<dbReference type="AlphaFoldDB" id="A0A226EBP3"/>
<evidence type="ECO:0000313" key="5">
    <source>
        <dbReference type="Proteomes" id="UP000198287"/>
    </source>
</evidence>
<dbReference type="PROSITE" id="PS50157">
    <property type="entry name" value="ZINC_FINGER_C2H2_2"/>
    <property type="match status" value="1"/>
</dbReference>
<dbReference type="SMART" id="SM00355">
    <property type="entry name" value="ZnF_C2H2"/>
    <property type="match status" value="1"/>
</dbReference>
<sequence length="549" mass="64081">MRNKSAPSKKFSKPYRIVISNRLLNKLITSKEAMESSQTTHLRKLDVDEVYNDNFPTLQESMKQNDDENLQDSQKFFSQEDVHLLPTEWEEKRASKRDHLLKLAKESEDQDICPERNDPFSWEDQITKRTGLVFVRPYFNKLKDDWFIHWVKVSFPRNGETGGDCSYFKISQHELPELIELLSQLEKEISSQPRGKLIPRLANSKYSTFEDRNDVARFWAKDHCVYLKSGKLALRQHRNSENTYTIRMWSPREEKFGWHVAFIESVQDFHLSVHDFVFVMSHSKLSSVRDAAKPANIFGRINLRDRVVAPFATPVLVLRKLFWGVNGTTKIAMVRVSPGEMKFLQNFGIEEVKDGIKEGTFSVIVCLDDYTFTQVNGLAKITIHVNRTDVLSKILKQALDQNFQLDVREYLWMFGRALADPCDKFRVRKMMEAWIREEAHRPIHNYYRMVDGHLPERDHAEDCDGVSSYECPYCDKSTNNFIHLYLHLQNRHFPEMYFIDRITLDPVTQRPVYYTDAPSSSSSPPPAPAPSSTLTTPESTRRAFGYTRR</sequence>
<keyword evidence="1" id="KW-0862">Zinc</keyword>
<gene>
    <name evidence="4" type="ORF">Fcan01_11157</name>
</gene>
<dbReference type="EMBL" id="LNIX01000005">
    <property type="protein sequence ID" value="OXA55052.1"/>
    <property type="molecule type" value="Genomic_DNA"/>
</dbReference>
<feature type="region of interest" description="Disordered" evidence="2">
    <location>
        <begin position="513"/>
        <end position="549"/>
    </location>
</feature>
<proteinExistence type="predicted"/>